<organism evidence="14 15">
    <name type="scientific">Pseudo-nitzschia multistriata</name>
    <dbReference type="NCBI Taxonomy" id="183589"/>
    <lineage>
        <taxon>Eukaryota</taxon>
        <taxon>Sar</taxon>
        <taxon>Stramenopiles</taxon>
        <taxon>Ochrophyta</taxon>
        <taxon>Bacillariophyta</taxon>
        <taxon>Bacillariophyceae</taxon>
        <taxon>Bacillariophycidae</taxon>
        <taxon>Bacillariales</taxon>
        <taxon>Bacillariaceae</taxon>
        <taxon>Pseudo-nitzschia</taxon>
    </lineage>
</organism>
<keyword evidence="7" id="KW-0547">Nucleotide-binding</keyword>
<sequence length="498" mass="54248">MISSSTDNSAVTVSAPGKVLLAGGYLVLEAPNAGFVIAADKRFYTTVDAGSDKGDDHETKHLMRIRVESPQFHSTWNYTYEKSKCQLVPSPENQSVNPFVEKSLRVCLIYLLQSSKSAGSAIPSSLNILIRADNDFYSVLPHLPADSKKTPAEVAALPKFLPCPVDPDTGKAIVHKTGLGSSAALTTSLVGALVHYFSRQSPDETDQLSPMIHNLAQICHCHAQGKVGSGFDVSAACHGTHVYRRFPKCLLPDLLQLLDQFEKQPDGNNEQHVLLGETITKLVELVPWKEDMVTPIKLPNDLQLILADVRGGSESPSMARTVLKWKAGNKNSENDEVPHWSALSRLNPKIVESMQLLATDDTKNVNYDSLAKAPSSEWSSDADSTLISLRDTFVQIRNELRSMGEAADVPIEPPPQQELCDATSKLPGVVTALVPGAGGYDAVACLYINRPEVVKSIGELWSSWTSPVVCPLAVRAGDEGLRVENESDFNEKKRKQIE</sequence>
<keyword evidence="15" id="KW-1185">Reference proteome</keyword>
<evidence type="ECO:0000259" key="13">
    <source>
        <dbReference type="Pfam" id="PF00288"/>
    </source>
</evidence>
<dbReference type="GO" id="GO:0010142">
    <property type="term" value="P:farnesyl diphosphate biosynthetic process, mevalonate pathway"/>
    <property type="evidence" value="ECO:0007669"/>
    <property type="project" value="TreeGrafter"/>
</dbReference>
<gene>
    <name evidence="14" type="ORF">PSNMU_V1.4_AUG-EV-PASAV3_0102160</name>
</gene>
<proteinExistence type="inferred from homology"/>
<evidence type="ECO:0000256" key="7">
    <source>
        <dbReference type="ARBA" id="ARBA00022741"/>
    </source>
</evidence>
<keyword evidence="8" id="KW-0418">Kinase</keyword>
<dbReference type="GO" id="GO:0005777">
    <property type="term" value="C:peroxisome"/>
    <property type="evidence" value="ECO:0007669"/>
    <property type="project" value="TreeGrafter"/>
</dbReference>
<evidence type="ECO:0000313" key="14">
    <source>
        <dbReference type="EMBL" id="VEU43305.1"/>
    </source>
</evidence>
<comment type="subcellular location">
    <subcellularLocation>
        <location evidence="1">Plastid</location>
        <location evidence="1">Chloroplast</location>
    </subcellularLocation>
</comment>
<dbReference type="SUPFAM" id="SSF54211">
    <property type="entry name" value="Ribosomal protein S5 domain 2-like"/>
    <property type="match status" value="1"/>
</dbReference>
<evidence type="ECO:0000256" key="8">
    <source>
        <dbReference type="ARBA" id="ARBA00022777"/>
    </source>
</evidence>
<evidence type="ECO:0000256" key="2">
    <source>
        <dbReference type="ARBA" id="ARBA00005017"/>
    </source>
</evidence>
<evidence type="ECO:0000256" key="9">
    <source>
        <dbReference type="ARBA" id="ARBA00022840"/>
    </source>
</evidence>
<comment type="pathway">
    <text evidence="2">Isoprenoid biosynthesis; isopentenyl diphosphate biosynthesis via mevalonate pathway; isopentenyl diphosphate from (R)-mevalonate: step 2/3.</text>
</comment>
<dbReference type="GO" id="GO:0006694">
    <property type="term" value="P:steroid biosynthetic process"/>
    <property type="evidence" value="ECO:0007669"/>
    <property type="project" value="UniProtKB-KW"/>
</dbReference>
<dbReference type="EC" id="2.7.4.2" evidence="4"/>
<dbReference type="UniPathway" id="UPA00057">
    <property type="reaction ID" value="UER00099"/>
</dbReference>
<dbReference type="InterPro" id="IPR016005">
    <property type="entry name" value="Erg8"/>
</dbReference>
<comment type="similarity">
    <text evidence="3">Belongs to the GHMP kinase family. Mevalonate kinase subfamily.</text>
</comment>
<evidence type="ECO:0000256" key="5">
    <source>
        <dbReference type="ARBA" id="ARBA00022516"/>
    </source>
</evidence>
<dbReference type="PANTHER" id="PTHR31814:SF2">
    <property type="entry name" value="PHOSPHOMEVALONATE KINASE"/>
    <property type="match status" value="1"/>
</dbReference>
<protein>
    <recommendedName>
        <fullName evidence="4">phosphomevalonate kinase</fullName>
        <ecNumber evidence="4">2.7.4.2</ecNumber>
    </recommendedName>
</protein>
<accession>A0A448ZMQ1</accession>
<feature type="domain" description="GHMP kinase N-terminal" evidence="13">
    <location>
        <begin position="163"/>
        <end position="239"/>
    </location>
</feature>
<evidence type="ECO:0000256" key="10">
    <source>
        <dbReference type="ARBA" id="ARBA00022955"/>
    </source>
</evidence>
<dbReference type="GO" id="GO:0005524">
    <property type="term" value="F:ATP binding"/>
    <property type="evidence" value="ECO:0007669"/>
    <property type="project" value="UniProtKB-KW"/>
</dbReference>
<dbReference type="OrthoDB" id="10262935at2759"/>
<keyword evidence="5" id="KW-0444">Lipid biosynthesis</keyword>
<dbReference type="Proteomes" id="UP000291116">
    <property type="component" value="Unassembled WGS sequence"/>
</dbReference>
<keyword evidence="12" id="KW-0753">Steroid metabolism</keyword>
<dbReference type="AlphaFoldDB" id="A0A448ZMQ1"/>
<dbReference type="PIRSF" id="PIRSF017288">
    <property type="entry name" value="PMK_GHMP_euk"/>
    <property type="match status" value="1"/>
</dbReference>
<keyword evidence="6" id="KW-0808">Transferase</keyword>
<keyword evidence="11" id="KW-0443">Lipid metabolism</keyword>
<dbReference type="GO" id="GO:0009507">
    <property type="term" value="C:chloroplast"/>
    <property type="evidence" value="ECO:0007669"/>
    <property type="project" value="UniProtKB-SubCell"/>
</dbReference>
<evidence type="ECO:0000256" key="3">
    <source>
        <dbReference type="ARBA" id="ARBA00006495"/>
    </source>
</evidence>
<reference evidence="14 15" key="1">
    <citation type="submission" date="2019-01" db="EMBL/GenBank/DDBJ databases">
        <authorList>
            <person name="Ferrante I. M."/>
        </authorList>
    </citation>
    <scope>NUCLEOTIDE SEQUENCE [LARGE SCALE GENOMIC DNA]</scope>
    <source>
        <strain evidence="14 15">B856</strain>
    </source>
</reference>
<evidence type="ECO:0000256" key="12">
    <source>
        <dbReference type="ARBA" id="ARBA00023221"/>
    </source>
</evidence>
<evidence type="ECO:0000256" key="4">
    <source>
        <dbReference type="ARBA" id="ARBA00012958"/>
    </source>
</evidence>
<keyword evidence="9" id="KW-0067">ATP-binding</keyword>
<dbReference type="GO" id="GO:0004631">
    <property type="term" value="F:phosphomevalonate kinase activity"/>
    <property type="evidence" value="ECO:0007669"/>
    <property type="project" value="UniProtKB-EC"/>
</dbReference>
<dbReference type="EMBL" id="CAACVS010000532">
    <property type="protein sequence ID" value="VEU43305.1"/>
    <property type="molecule type" value="Genomic_DNA"/>
</dbReference>
<evidence type="ECO:0000313" key="15">
    <source>
        <dbReference type="Proteomes" id="UP000291116"/>
    </source>
</evidence>
<dbReference type="InterPro" id="IPR006204">
    <property type="entry name" value="GHMP_kinase_N_dom"/>
</dbReference>
<dbReference type="GO" id="GO:0019287">
    <property type="term" value="P:isopentenyl diphosphate biosynthetic process, mevalonate pathway"/>
    <property type="evidence" value="ECO:0007669"/>
    <property type="project" value="UniProtKB-UniPathway"/>
</dbReference>
<dbReference type="InterPro" id="IPR020568">
    <property type="entry name" value="Ribosomal_Su5_D2-typ_SF"/>
</dbReference>
<name>A0A448ZMQ1_9STRA</name>
<dbReference type="InterPro" id="IPR035102">
    <property type="entry name" value="Phosphomevalonate_kinase"/>
</dbReference>
<dbReference type="PANTHER" id="PTHR31814">
    <property type="match status" value="1"/>
</dbReference>
<evidence type="ECO:0000256" key="11">
    <source>
        <dbReference type="ARBA" id="ARBA00023098"/>
    </source>
</evidence>
<dbReference type="InterPro" id="IPR014721">
    <property type="entry name" value="Ribsml_uS5_D2-typ_fold_subgr"/>
</dbReference>
<keyword evidence="10" id="KW-0752">Steroid biosynthesis</keyword>
<evidence type="ECO:0000256" key="6">
    <source>
        <dbReference type="ARBA" id="ARBA00022679"/>
    </source>
</evidence>
<dbReference type="Pfam" id="PF00288">
    <property type="entry name" value="GHMP_kinases_N"/>
    <property type="match status" value="1"/>
</dbReference>
<dbReference type="Gene3D" id="3.30.230.10">
    <property type="match status" value="1"/>
</dbReference>
<evidence type="ECO:0000256" key="1">
    <source>
        <dbReference type="ARBA" id="ARBA00004229"/>
    </source>
</evidence>